<reference evidence="3 4" key="1">
    <citation type="submission" date="2014-02" db="EMBL/GenBank/DDBJ databases">
        <title>The genome sequence of Colletotrichum fioriniae PJ7.</title>
        <authorList>
            <person name="Baroncelli R."/>
            <person name="Thon M.R."/>
        </authorList>
    </citation>
    <scope>NUCLEOTIDE SEQUENCE [LARGE SCALE GENOMIC DNA]</scope>
    <source>
        <strain evidence="3 4">PJ7</strain>
    </source>
</reference>
<dbReference type="HOGENOM" id="CLU_267263_0_0_1"/>
<protein>
    <submittedName>
        <fullName evidence="3">Glycoprotein X</fullName>
    </submittedName>
</protein>
<feature type="compositionally biased region" description="Polar residues" evidence="1">
    <location>
        <begin position="96"/>
        <end position="114"/>
    </location>
</feature>
<feature type="region of interest" description="Disordered" evidence="1">
    <location>
        <begin position="875"/>
        <end position="978"/>
    </location>
</feature>
<feature type="region of interest" description="Disordered" evidence="1">
    <location>
        <begin position="32"/>
        <end position="115"/>
    </location>
</feature>
<evidence type="ECO:0000256" key="1">
    <source>
        <dbReference type="SAM" id="MobiDB-lite"/>
    </source>
</evidence>
<dbReference type="eggNOG" id="ENOG502S7VC">
    <property type="taxonomic scope" value="Eukaryota"/>
</dbReference>
<accession>A0A010RGT9</accession>
<feature type="compositionally biased region" description="Low complexity" evidence="1">
    <location>
        <begin position="69"/>
        <end position="79"/>
    </location>
</feature>
<feature type="compositionally biased region" description="Low complexity" evidence="1">
    <location>
        <begin position="913"/>
        <end position="978"/>
    </location>
</feature>
<feature type="region of interest" description="Disordered" evidence="1">
    <location>
        <begin position="997"/>
        <end position="1130"/>
    </location>
</feature>
<evidence type="ECO:0000313" key="3">
    <source>
        <dbReference type="EMBL" id="EXF79576.1"/>
    </source>
</evidence>
<dbReference type="AlphaFoldDB" id="A0A010RGT9"/>
<evidence type="ECO:0000313" key="4">
    <source>
        <dbReference type="Proteomes" id="UP000020467"/>
    </source>
</evidence>
<evidence type="ECO:0000256" key="2">
    <source>
        <dbReference type="SAM" id="SignalP"/>
    </source>
</evidence>
<feature type="compositionally biased region" description="Polar residues" evidence="1">
    <location>
        <begin position="875"/>
        <end position="906"/>
    </location>
</feature>
<comment type="caution">
    <text evidence="3">The sequence shown here is derived from an EMBL/GenBank/DDBJ whole genome shotgun (WGS) entry which is preliminary data.</text>
</comment>
<feature type="chain" id="PRO_5001456860" evidence="2">
    <location>
        <begin position="19"/>
        <end position="1150"/>
    </location>
</feature>
<feature type="signal peptide" evidence="2">
    <location>
        <begin position="1"/>
        <end position="18"/>
    </location>
</feature>
<dbReference type="PANTHER" id="PTHR38122">
    <property type="entry name" value="GLYCOPROTEIN X"/>
    <property type="match status" value="1"/>
</dbReference>
<dbReference type="KEGG" id="cfj:CFIO01_03693"/>
<proteinExistence type="predicted"/>
<dbReference type="OrthoDB" id="5414836at2759"/>
<dbReference type="Proteomes" id="UP000020467">
    <property type="component" value="Unassembled WGS sequence"/>
</dbReference>
<dbReference type="PANTHER" id="PTHR38122:SF1">
    <property type="entry name" value="GLYCOPROTEIN X"/>
    <property type="match status" value="1"/>
</dbReference>
<feature type="compositionally biased region" description="Pro residues" evidence="1">
    <location>
        <begin position="54"/>
        <end position="68"/>
    </location>
</feature>
<sequence>MRWTSLVALGALAASVTAQDSGAVFARQNESYAEPSGAYSVAPLPEASSSASPEPSPEPSPSPEPQPSSGPAATPSASATKEPVAEPASSVEAQPAPTTTSADKQTPDYGTNTDDCSHWASKCPWGKTVTVTEKQISTVTEKQISTLTVEKPIVSTLTIVSKETVYTTQAFTTTDYETKTIVKVSSYPVTTTVALCDPIDAPGPTTSAVPTYGGGYGRKRTPQQVCRTTTTTIWKTSTTKVTELVPVPTTIVQTQKQTIQLPPSISIETQKETIRLPPSIETQEVTRTQEVTATKIHTSVSTFLSTVISTRLIPTTVISSTTFYVTTTYTTVETYTKDVYSTIYETRERTATVTQEPETRTAIRTSVVYKPTTVVSSYIFTTSIPYTITLDHTTTTTAYSVSTYSSFITYTTYVTSPPEISYITRTSPPETITRPAETLPPVTLPPITLPGETSITTIFVEKTLYETLVVSKSYPFTITNDRTFYSTIVESSTRTIVTEVPVISYVTRTATLPPSVITLPGSTIYSTFAGEVVTLSIPGPTLTLVTTQEVTLPASTRTLPASTVVTTIVETAPASTLTITRDGSTVISIEPGPTSFVVSTLTLPPIVVTLPPTTTEVTACPAPTNAPGLTSAAEYNPKSNLTWGCQPGYVCNPPKPAGCNLWADPPADDYVCAPQNCIPAPPVTLANWKENETSYYPVNEGYFNLNPNAFGLPFDIFEYEVIVSKVKGKKGHKKTTITTGNWASATELTHFPPTAQPTITSSPAPTSSAEIGKHAYKHKQEGKTYERRAFIGKRDVTIAPAICFDNCNNVYIEVQTVGKNPQICLAGSAFQMNLETCRQCVIDNADDGKETLRLYIEPQFQQWLVYCTGEAPQTSSSATVLPPQSQASGTATLTTASQGAGSSDTSAVPIPGSTTTTTAEVSTTITSTPTPTPSPSTSVAASSTPSTASTAESSQSPSSSSPSASPTPSDTTSAATISSGTTAVTSSLSTATSAAISTGSTTAETPSPTGGVSSGSPSASSASGTSIASSSANGSSAASETSAPASASSPSTANSSSASSAPSGTPTSGAGSSPSASSSSESASAGPTTSAGSASTATGGAGGSTSEASAPFSTVSSPSTTSTGPVTAAAVKPATSTILAILAPLMVLLL</sequence>
<dbReference type="EMBL" id="JARH01000547">
    <property type="protein sequence ID" value="EXF79576.1"/>
    <property type="molecule type" value="Genomic_DNA"/>
</dbReference>
<keyword evidence="4" id="KW-1185">Reference proteome</keyword>
<organism evidence="3 4">
    <name type="scientific">Colletotrichum fioriniae PJ7</name>
    <dbReference type="NCBI Taxonomy" id="1445577"/>
    <lineage>
        <taxon>Eukaryota</taxon>
        <taxon>Fungi</taxon>
        <taxon>Dikarya</taxon>
        <taxon>Ascomycota</taxon>
        <taxon>Pezizomycotina</taxon>
        <taxon>Sordariomycetes</taxon>
        <taxon>Hypocreomycetidae</taxon>
        <taxon>Glomerellales</taxon>
        <taxon>Glomerellaceae</taxon>
        <taxon>Colletotrichum</taxon>
        <taxon>Colletotrichum acutatum species complex</taxon>
    </lineage>
</organism>
<gene>
    <name evidence="3" type="ORF">CFIO01_03693</name>
</gene>
<keyword evidence="2" id="KW-0732">Signal</keyword>
<name>A0A010RGT9_9PEZI</name>
<feature type="compositionally biased region" description="Low complexity" evidence="1">
    <location>
        <begin position="40"/>
        <end position="53"/>
    </location>
</feature>